<dbReference type="InterPro" id="IPR027417">
    <property type="entry name" value="P-loop_NTPase"/>
</dbReference>
<dbReference type="PANTHER" id="PTHR41930:SF1">
    <property type="entry name" value="DEPHOSPHO-COA KINASE"/>
    <property type="match status" value="1"/>
</dbReference>
<reference evidence="1 2" key="1">
    <citation type="submission" date="2020-08" db="EMBL/GenBank/DDBJ databases">
        <title>Genomic Encyclopedia of Type Strains, Phase IV (KMG-IV): sequencing the most valuable type-strain genomes for metagenomic binning, comparative biology and taxonomic classification.</title>
        <authorList>
            <person name="Goeker M."/>
        </authorList>
    </citation>
    <scope>NUCLEOTIDE SEQUENCE [LARGE SCALE GENOMIC DNA]</scope>
    <source>
        <strain evidence="1 2">DSM 101064</strain>
    </source>
</reference>
<evidence type="ECO:0000313" key="1">
    <source>
        <dbReference type="EMBL" id="MBB5723670.1"/>
    </source>
</evidence>
<evidence type="ECO:0000313" key="2">
    <source>
        <dbReference type="Proteomes" id="UP000535415"/>
    </source>
</evidence>
<dbReference type="Pfam" id="PF13238">
    <property type="entry name" value="AAA_18"/>
    <property type="match status" value="1"/>
</dbReference>
<gene>
    <name evidence="1" type="ORF">FHS72_003315</name>
</gene>
<organism evidence="1 2">
    <name type="scientific">Yoonia ponticola</name>
    <dbReference type="NCBI Taxonomy" id="1524255"/>
    <lineage>
        <taxon>Bacteria</taxon>
        <taxon>Pseudomonadati</taxon>
        <taxon>Pseudomonadota</taxon>
        <taxon>Alphaproteobacteria</taxon>
        <taxon>Rhodobacterales</taxon>
        <taxon>Paracoccaceae</taxon>
        <taxon>Yoonia</taxon>
    </lineage>
</organism>
<proteinExistence type="predicted"/>
<protein>
    <submittedName>
        <fullName evidence="1">Dephospho-CoA kinase</fullName>
    </submittedName>
</protein>
<accession>A0A7W9F0W5</accession>
<comment type="caution">
    <text evidence="1">The sequence shown here is derived from an EMBL/GenBank/DDBJ whole genome shotgun (WGS) entry which is preliminary data.</text>
</comment>
<dbReference type="AlphaFoldDB" id="A0A7W9F0W5"/>
<dbReference type="PANTHER" id="PTHR41930">
    <property type="entry name" value="UPF0200 PROTEIN MJ1399"/>
    <property type="match status" value="1"/>
</dbReference>
<dbReference type="EMBL" id="JACIJM010000012">
    <property type="protein sequence ID" value="MBB5723670.1"/>
    <property type="molecule type" value="Genomic_DNA"/>
</dbReference>
<name>A0A7W9F0W5_9RHOB</name>
<sequence>MPNKQTPQKIMIALVGESGAGKSTSSAHLASQDFQLITIAANLRKEAQDRFGVPSREQVQIHAREVQAEHGNSIYAVKALSEIEAGDDGDVVIDGLRNSEELAYTKDFAAKAGYSFGLIALRVPSVTRFDRVVGRKRDGDPISRDVFDDADEKAMGKGTEGFQQNGYLMDVADYEIENTGELADLKAKIDAFVAETRAKQP</sequence>
<dbReference type="Proteomes" id="UP000535415">
    <property type="component" value="Unassembled WGS sequence"/>
</dbReference>
<dbReference type="Gene3D" id="3.40.50.300">
    <property type="entry name" value="P-loop containing nucleotide triphosphate hydrolases"/>
    <property type="match status" value="1"/>
</dbReference>
<dbReference type="SUPFAM" id="SSF52540">
    <property type="entry name" value="P-loop containing nucleoside triphosphate hydrolases"/>
    <property type="match status" value="1"/>
</dbReference>
<keyword evidence="1" id="KW-0418">Kinase</keyword>
<dbReference type="RefSeq" id="WP_183530771.1">
    <property type="nucleotide sequence ID" value="NZ_JACIJM010000012.1"/>
</dbReference>
<keyword evidence="1" id="KW-0808">Transferase</keyword>
<keyword evidence="2" id="KW-1185">Reference proteome</keyword>
<dbReference type="GO" id="GO:0016301">
    <property type="term" value="F:kinase activity"/>
    <property type="evidence" value="ECO:0007669"/>
    <property type="project" value="UniProtKB-KW"/>
</dbReference>